<comment type="similarity">
    <text evidence="3">Belongs to the SKA3 family.</text>
</comment>
<name>L9JB52_TUPCH</name>
<dbReference type="GO" id="GO:0000940">
    <property type="term" value="C:outer kinetochore"/>
    <property type="evidence" value="ECO:0007669"/>
    <property type="project" value="InterPro"/>
</dbReference>
<dbReference type="InParanoid" id="L9JB52"/>
<feature type="compositionally biased region" description="Low complexity" evidence="16">
    <location>
        <begin position="217"/>
        <end position="232"/>
    </location>
</feature>
<feature type="compositionally biased region" description="Low complexity" evidence="16">
    <location>
        <begin position="65"/>
        <end position="80"/>
    </location>
</feature>
<feature type="compositionally biased region" description="Basic and acidic residues" evidence="16">
    <location>
        <begin position="48"/>
        <end position="62"/>
    </location>
</feature>
<keyword evidence="7" id="KW-0132">Cell division</keyword>
<protein>
    <submittedName>
        <fullName evidence="17">Spindle and kinetochore-associated protein 3</fullName>
    </submittedName>
</protein>
<evidence type="ECO:0000256" key="11">
    <source>
        <dbReference type="ARBA" id="ARBA00022980"/>
    </source>
</evidence>
<evidence type="ECO:0000256" key="13">
    <source>
        <dbReference type="ARBA" id="ARBA00023274"/>
    </source>
</evidence>
<keyword evidence="13" id="KW-0687">Ribonucleoprotein</keyword>
<comment type="subcellular location">
    <subcellularLocation>
        <location evidence="2">Chromosome</location>
        <location evidence="2">Centromere</location>
        <location evidence="2">Kinetochore</location>
    </subcellularLocation>
    <subcellularLocation>
        <location evidence="1">Cytoplasm</location>
        <location evidence="1">Cytoskeleton</location>
        <location evidence="1">Spindle</location>
    </subcellularLocation>
</comment>
<evidence type="ECO:0000256" key="8">
    <source>
        <dbReference type="ARBA" id="ARBA00022701"/>
    </source>
</evidence>
<gene>
    <name evidence="17" type="ORF">TREES_T100012380</name>
</gene>
<evidence type="ECO:0000256" key="16">
    <source>
        <dbReference type="SAM" id="MobiDB-lite"/>
    </source>
</evidence>
<evidence type="ECO:0000256" key="2">
    <source>
        <dbReference type="ARBA" id="ARBA00004629"/>
    </source>
</evidence>
<keyword evidence="5" id="KW-0158">Chromosome</keyword>
<dbReference type="Gene3D" id="3.10.440.10">
    <property type="match status" value="1"/>
</dbReference>
<evidence type="ECO:0000256" key="7">
    <source>
        <dbReference type="ARBA" id="ARBA00022618"/>
    </source>
</evidence>
<dbReference type="PANTHER" id="PTHR48118:SF1">
    <property type="entry name" value="SPINDLE AND KINETOCHORE-ASSOCIATED PROTEIN 3"/>
    <property type="match status" value="1"/>
</dbReference>
<accession>L9JB52</accession>
<evidence type="ECO:0000256" key="3">
    <source>
        <dbReference type="ARBA" id="ARBA00007716"/>
    </source>
</evidence>
<dbReference type="FunCoup" id="L9JB52">
    <property type="interactions" value="423"/>
</dbReference>
<reference evidence="18" key="2">
    <citation type="journal article" date="2013" name="Nat. Commun.">
        <title>Genome of the Chinese tree shrew.</title>
        <authorList>
            <person name="Fan Y."/>
            <person name="Huang Z.Y."/>
            <person name="Cao C.C."/>
            <person name="Chen C.S."/>
            <person name="Chen Y.X."/>
            <person name="Fan D.D."/>
            <person name="He J."/>
            <person name="Hou H.L."/>
            <person name="Hu L."/>
            <person name="Hu X.T."/>
            <person name="Jiang X.T."/>
            <person name="Lai R."/>
            <person name="Lang Y.S."/>
            <person name="Liang B."/>
            <person name="Liao S.G."/>
            <person name="Mu D."/>
            <person name="Ma Y.Y."/>
            <person name="Niu Y.Y."/>
            <person name="Sun X.Q."/>
            <person name="Xia J.Q."/>
            <person name="Xiao J."/>
            <person name="Xiong Z.Q."/>
            <person name="Xu L."/>
            <person name="Yang L."/>
            <person name="Zhang Y."/>
            <person name="Zhao W."/>
            <person name="Zhao X.D."/>
            <person name="Zheng Y.T."/>
            <person name="Zhou J.M."/>
            <person name="Zhu Y.B."/>
            <person name="Zhang G.J."/>
            <person name="Wang J."/>
            <person name="Yao Y.G."/>
        </authorList>
    </citation>
    <scope>NUCLEOTIDE SEQUENCE [LARGE SCALE GENOMIC DNA]</scope>
</reference>
<dbReference type="SMART" id="SM01380">
    <property type="entry name" value="Ribosomal_L31e"/>
    <property type="match status" value="1"/>
</dbReference>
<dbReference type="STRING" id="246437.L9JB52"/>
<keyword evidence="12" id="KW-0206">Cytoskeleton</keyword>
<evidence type="ECO:0000256" key="1">
    <source>
        <dbReference type="ARBA" id="ARBA00004186"/>
    </source>
</evidence>
<feature type="region of interest" description="Disordered" evidence="16">
    <location>
        <begin position="205"/>
        <end position="232"/>
    </location>
</feature>
<keyword evidence="10" id="KW-0995">Kinetochore</keyword>
<keyword evidence="11" id="KW-0689">Ribosomal protein</keyword>
<keyword evidence="8" id="KW-0493">Microtubule</keyword>
<dbReference type="InterPro" id="IPR023621">
    <property type="entry name" value="Ribosomal_eL31_dom_sf"/>
</dbReference>
<dbReference type="EMBL" id="KB321101">
    <property type="protein sequence ID" value="ELW47578.1"/>
    <property type="molecule type" value="Genomic_DNA"/>
</dbReference>
<feature type="region of interest" description="Disordered" evidence="16">
    <location>
        <begin position="99"/>
        <end position="118"/>
    </location>
</feature>
<comment type="similarity">
    <text evidence="4">Belongs to the eukaryotic ribosomal protein eL31 family.</text>
</comment>
<evidence type="ECO:0000256" key="9">
    <source>
        <dbReference type="ARBA" id="ARBA00022776"/>
    </source>
</evidence>
<dbReference type="GO" id="GO:0000278">
    <property type="term" value="P:mitotic cell cycle"/>
    <property type="evidence" value="ECO:0007669"/>
    <property type="project" value="TreeGrafter"/>
</dbReference>
<feature type="region of interest" description="Disordered" evidence="16">
    <location>
        <begin position="46"/>
        <end position="80"/>
    </location>
</feature>
<dbReference type="Proteomes" id="UP000011518">
    <property type="component" value="Unassembled WGS sequence"/>
</dbReference>
<evidence type="ECO:0000256" key="10">
    <source>
        <dbReference type="ARBA" id="ARBA00022838"/>
    </source>
</evidence>
<evidence type="ECO:0000313" key="18">
    <source>
        <dbReference type="Proteomes" id="UP000011518"/>
    </source>
</evidence>
<feature type="region of interest" description="Disordered" evidence="16">
    <location>
        <begin position="251"/>
        <end position="271"/>
    </location>
</feature>
<dbReference type="PANTHER" id="PTHR48118">
    <property type="entry name" value="SPINDLE AND KINETOCHORE-ASSOCIATED PROTEIN 3"/>
    <property type="match status" value="1"/>
</dbReference>
<sequence>MDPIRSFCGKLRSLASTLDRETGRLQRALDGEDSVNEQEVIASTPELAKCENFQKPDVKDDLSNPLIPSSSVSEKSPRSPQLSDFGLERYMVSQIIPNPPHAVNNHKEEPKTVTSPTIQSLPKVLKTPTRALRMDDCECVTPKLEQFGISEYTMCLNEDYTIGLKYVKKTKRYFSNFPELPIPSVKLNEQEVIASTPELAKCENFQKPDVKDDLSNPLIPSSSVSEKSPRSPQLSDFGLERYMVSQIIPNPPHAVNNHKEEPKTVTSPTIQSLPKVLKTPTRALRMDDCECVTPKLEQFGISEYTMCLNEDYTIGLKYVKKTKSEETVETESMANDKFLATPGPIIQQMEKSGAEYTNSPLAPTFCTPGLKIPSTKNSTALLRPGRMAPTKKGGKKKGCSSNEVMTWEYTIDNHKHIHGVGFKKHAPQALREIQKFAMKEMGLQMCTLIPSSTKLSGPKE</sequence>
<keyword evidence="14" id="KW-0131">Cell cycle</keyword>
<dbReference type="GO" id="GO:1990904">
    <property type="term" value="C:ribonucleoprotein complex"/>
    <property type="evidence" value="ECO:0007669"/>
    <property type="project" value="UniProtKB-KW"/>
</dbReference>
<keyword evidence="18" id="KW-1185">Reference proteome</keyword>
<evidence type="ECO:0000256" key="5">
    <source>
        <dbReference type="ARBA" id="ARBA00022454"/>
    </source>
</evidence>
<dbReference type="GO" id="GO:0005840">
    <property type="term" value="C:ribosome"/>
    <property type="evidence" value="ECO:0007669"/>
    <property type="project" value="UniProtKB-KW"/>
</dbReference>
<evidence type="ECO:0000256" key="4">
    <source>
        <dbReference type="ARBA" id="ARBA00010808"/>
    </source>
</evidence>
<reference evidence="18" key="1">
    <citation type="submission" date="2012-07" db="EMBL/GenBank/DDBJ databases">
        <title>Genome of the Chinese tree shrew, a rising model animal genetically related to primates.</title>
        <authorList>
            <person name="Zhang G."/>
            <person name="Fan Y."/>
            <person name="Yao Y."/>
            <person name="Huang Z."/>
        </authorList>
    </citation>
    <scope>NUCLEOTIDE SEQUENCE [LARGE SCALE GENOMIC DNA]</scope>
</reference>
<dbReference type="SUPFAM" id="SSF54575">
    <property type="entry name" value="Ribosomal protein L31e"/>
    <property type="match status" value="1"/>
</dbReference>
<dbReference type="eggNOG" id="ENOG502QSTX">
    <property type="taxonomic scope" value="Eukaryota"/>
</dbReference>
<evidence type="ECO:0000256" key="12">
    <source>
        <dbReference type="ARBA" id="ARBA00023212"/>
    </source>
</evidence>
<dbReference type="GO" id="GO:0005876">
    <property type="term" value="C:spindle microtubule"/>
    <property type="evidence" value="ECO:0007669"/>
    <property type="project" value="TreeGrafter"/>
</dbReference>
<dbReference type="GO" id="GO:0006412">
    <property type="term" value="P:translation"/>
    <property type="evidence" value="ECO:0007669"/>
    <property type="project" value="InterPro"/>
</dbReference>
<dbReference type="Pfam" id="PF01198">
    <property type="entry name" value="Ribosomal_L31e"/>
    <property type="match status" value="1"/>
</dbReference>
<feature type="compositionally biased region" description="Basic and acidic residues" evidence="16">
    <location>
        <begin position="205"/>
        <end position="214"/>
    </location>
</feature>
<keyword evidence="6" id="KW-0963">Cytoplasm</keyword>
<dbReference type="InterPro" id="IPR033341">
    <property type="entry name" value="SKA3"/>
</dbReference>
<dbReference type="Gene3D" id="6.10.250.1400">
    <property type="match status" value="1"/>
</dbReference>
<keyword evidence="9" id="KW-0498">Mitosis</keyword>
<evidence type="ECO:0000256" key="14">
    <source>
        <dbReference type="ARBA" id="ARBA00023306"/>
    </source>
</evidence>
<evidence type="ECO:0000313" key="17">
    <source>
        <dbReference type="EMBL" id="ELW47578.1"/>
    </source>
</evidence>
<dbReference type="AlphaFoldDB" id="L9JB52"/>
<proteinExistence type="inferred from homology"/>
<dbReference type="GO" id="GO:0051301">
    <property type="term" value="P:cell division"/>
    <property type="evidence" value="ECO:0007669"/>
    <property type="project" value="UniProtKB-KW"/>
</dbReference>
<evidence type="ECO:0000256" key="6">
    <source>
        <dbReference type="ARBA" id="ARBA00022490"/>
    </source>
</evidence>
<dbReference type="InterPro" id="IPR000054">
    <property type="entry name" value="Ribosomal_eL31"/>
</dbReference>
<keyword evidence="15" id="KW-0137">Centromere</keyword>
<dbReference type="GO" id="GO:0007059">
    <property type="term" value="P:chromosome segregation"/>
    <property type="evidence" value="ECO:0007669"/>
    <property type="project" value="InterPro"/>
</dbReference>
<evidence type="ECO:0000256" key="15">
    <source>
        <dbReference type="ARBA" id="ARBA00023328"/>
    </source>
</evidence>
<dbReference type="GO" id="GO:0003735">
    <property type="term" value="F:structural constituent of ribosome"/>
    <property type="evidence" value="ECO:0007669"/>
    <property type="project" value="InterPro"/>
</dbReference>
<organism evidence="17 18">
    <name type="scientific">Tupaia chinensis</name>
    <name type="common">Chinese tree shrew</name>
    <name type="synonym">Tupaia belangeri chinensis</name>
    <dbReference type="NCBI Taxonomy" id="246437"/>
    <lineage>
        <taxon>Eukaryota</taxon>
        <taxon>Metazoa</taxon>
        <taxon>Chordata</taxon>
        <taxon>Craniata</taxon>
        <taxon>Vertebrata</taxon>
        <taxon>Euteleostomi</taxon>
        <taxon>Mammalia</taxon>
        <taxon>Eutheria</taxon>
        <taxon>Euarchontoglires</taxon>
        <taxon>Scandentia</taxon>
        <taxon>Tupaiidae</taxon>
        <taxon>Tupaia</taxon>
    </lineage>
</organism>